<gene>
    <name evidence="3" type="ORF">K461DRAFT_2148</name>
</gene>
<evidence type="ECO:0000259" key="2">
    <source>
        <dbReference type="Pfam" id="PF24883"/>
    </source>
</evidence>
<evidence type="ECO:0000256" key="1">
    <source>
        <dbReference type="ARBA" id="ARBA00022737"/>
    </source>
</evidence>
<dbReference type="PANTHER" id="PTHR10039">
    <property type="entry name" value="AMELOGENIN"/>
    <property type="match status" value="1"/>
</dbReference>
<comment type="caution">
    <text evidence="3">The sequence shown here is derived from an EMBL/GenBank/DDBJ whole genome shotgun (WGS) entry which is preliminary data.</text>
</comment>
<feature type="domain" description="Nephrocystin 3-like N-terminal" evidence="2">
    <location>
        <begin position="32"/>
        <end position="145"/>
    </location>
</feature>
<dbReference type="PANTHER" id="PTHR10039:SF5">
    <property type="entry name" value="NACHT DOMAIN-CONTAINING PROTEIN"/>
    <property type="match status" value="1"/>
</dbReference>
<proteinExistence type="predicted"/>
<protein>
    <recommendedName>
        <fullName evidence="2">Nephrocystin 3-like N-terminal domain-containing protein</fullName>
    </recommendedName>
</protein>
<keyword evidence="4" id="KW-1185">Reference proteome</keyword>
<dbReference type="Pfam" id="PF24883">
    <property type="entry name" value="NPHP3_N"/>
    <property type="match status" value="1"/>
</dbReference>
<name>A0A9P4MKU0_9PEZI</name>
<accession>A0A9P4MKU0</accession>
<dbReference type="AlphaFoldDB" id="A0A9P4MKU0"/>
<evidence type="ECO:0000313" key="3">
    <source>
        <dbReference type="EMBL" id="KAF2156672.1"/>
    </source>
</evidence>
<dbReference type="OrthoDB" id="443402at2759"/>
<dbReference type="Proteomes" id="UP000799439">
    <property type="component" value="Unassembled WGS sequence"/>
</dbReference>
<dbReference type="InterPro" id="IPR056884">
    <property type="entry name" value="NPHP3-like_N"/>
</dbReference>
<organism evidence="3 4">
    <name type="scientific">Myriangium duriaei CBS 260.36</name>
    <dbReference type="NCBI Taxonomy" id="1168546"/>
    <lineage>
        <taxon>Eukaryota</taxon>
        <taxon>Fungi</taxon>
        <taxon>Dikarya</taxon>
        <taxon>Ascomycota</taxon>
        <taxon>Pezizomycotina</taxon>
        <taxon>Dothideomycetes</taxon>
        <taxon>Dothideomycetidae</taxon>
        <taxon>Myriangiales</taxon>
        <taxon>Myriangiaceae</taxon>
        <taxon>Myriangium</taxon>
    </lineage>
</organism>
<keyword evidence="1" id="KW-0677">Repeat</keyword>
<evidence type="ECO:0000313" key="4">
    <source>
        <dbReference type="Proteomes" id="UP000799439"/>
    </source>
</evidence>
<reference evidence="3" key="1">
    <citation type="journal article" date="2020" name="Stud. Mycol.">
        <title>101 Dothideomycetes genomes: a test case for predicting lifestyles and emergence of pathogens.</title>
        <authorList>
            <person name="Haridas S."/>
            <person name="Albert R."/>
            <person name="Binder M."/>
            <person name="Bloem J."/>
            <person name="Labutti K."/>
            <person name="Salamov A."/>
            <person name="Andreopoulos B."/>
            <person name="Baker S."/>
            <person name="Barry K."/>
            <person name="Bills G."/>
            <person name="Bluhm B."/>
            <person name="Cannon C."/>
            <person name="Castanera R."/>
            <person name="Culley D."/>
            <person name="Daum C."/>
            <person name="Ezra D."/>
            <person name="Gonzalez J."/>
            <person name="Henrissat B."/>
            <person name="Kuo A."/>
            <person name="Liang C."/>
            <person name="Lipzen A."/>
            <person name="Lutzoni F."/>
            <person name="Magnuson J."/>
            <person name="Mondo S."/>
            <person name="Nolan M."/>
            <person name="Ohm R."/>
            <person name="Pangilinan J."/>
            <person name="Park H.-J."/>
            <person name="Ramirez L."/>
            <person name="Alfaro M."/>
            <person name="Sun H."/>
            <person name="Tritt A."/>
            <person name="Yoshinaga Y."/>
            <person name="Zwiers L.-H."/>
            <person name="Turgeon B."/>
            <person name="Goodwin S."/>
            <person name="Spatafora J."/>
            <person name="Crous P."/>
            <person name="Grigoriev I."/>
        </authorList>
    </citation>
    <scope>NUCLEOTIDE SEQUENCE</scope>
    <source>
        <strain evidence="3">CBS 260.36</strain>
    </source>
</reference>
<dbReference type="EMBL" id="ML996081">
    <property type="protein sequence ID" value="KAF2156672.1"/>
    <property type="molecule type" value="Genomic_DNA"/>
</dbReference>
<sequence length="385" mass="44058">MIREKHKLPRPNFSEDLEDRNCITAEFHYSIRGGLVETNHTYMMRSVVYQLWKQNSNLFPLLRPQYRGLKQRSSSKMEQGISWSHGDLKAALALLHKIEFHLEVFIVIDGLDESDDAGLSDMLQLLASLSNETSSCIIKILISSRPETTIRHQLAHGRHIILQDFNHVDISREVDKVINELDGNRTIHKKMAESTTPQQRRSLKDFANIREYILKSSQGVFLWVHLVLKEMSQIVTGRIYRLSDLESRIKRLPRDLGGPDGYFRLIVESLIKRQVQTDVDEEERADIMVNSLRILNWVTFSRHPVSIRDLEDIMATPPLSDLSVVSENHFNQDRIRGLEDAMSLYCGGLVEVGIWGSDVSFTSGLTRTRAGPVIWQGCPAHTSDC</sequence>